<evidence type="ECO:0000313" key="3">
    <source>
        <dbReference type="Proteomes" id="UP000243975"/>
    </source>
</evidence>
<evidence type="ECO:0008006" key="4">
    <source>
        <dbReference type="Google" id="ProtNLM"/>
    </source>
</evidence>
<proteinExistence type="predicted"/>
<reference evidence="2 3" key="1">
    <citation type="journal article" date="2016" name="Sci. Rep.">
        <title>The genome sequence of the outbreeding globe artichoke constructed de novo incorporating a phase-aware low-pass sequencing strategy of F1 progeny.</title>
        <authorList>
            <person name="Scaglione D."/>
            <person name="Reyes-Chin-Wo S."/>
            <person name="Acquadro A."/>
            <person name="Froenicke L."/>
            <person name="Portis E."/>
            <person name="Beitel C."/>
            <person name="Tirone M."/>
            <person name="Mauro R."/>
            <person name="Lo Monaco A."/>
            <person name="Mauromicale G."/>
            <person name="Faccioli P."/>
            <person name="Cattivelli L."/>
            <person name="Rieseberg L."/>
            <person name="Michelmore R."/>
            <person name="Lanteri S."/>
        </authorList>
    </citation>
    <scope>NUCLEOTIDE SEQUENCE [LARGE SCALE GENOMIC DNA]</scope>
    <source>
        <strain evidence="2">2C</strain>
    </source>
</reference>
<evidence type="ECO:0000256" key="1">
    <source>
        <dbReference type="SAM" id="MobiDB-lite"/>
    </source>
</evidence>
<evidence type="ECO:0000313" key="2">
    <source>
        <dbReference type="EMBL" id="KVI09256.1"/>
    </source>
</evidence>
<gene>
    <name evidence="2" type="ORF">Ccrd_012360</name>
</gene>
<feature type="compositionally biased region" description="Basic and acidic residues" evidence="1">
    <location>
        <begin position="272"/>
        <end position="282"/>
    </location>
</feature>
<dbReference type="Gramene" id="KVI09256">
    <property type="protein sequence ID" value="KVI09256"/>
    <property type="gene ID" value="Ccrd_012360"/>
</dbReference>
<dbReference type="Proteomes" id="UP000243975">
    <property type="component" value="Unassembled WGS sequence"/>
</dbReference>
<organism evidence="2 3">
    <name type="scientific">Cynara cardunculus var. scolymus</name>
    <name type="common">Globe artichoke</name>
    <name type="synonym">Cynara scolymus</name>
    <dbReference type="NCBI Taxonomy" id="59895"/>
    <lineage>
        <taxon>Eukaryota</taxon>
        <taxon>Viridiplantae</taxon>
        <taxon>Streptophyta</taxon>
        <taxon>Embryophyta</taxon>
        <taxon>Tracheophyta</taxon>
        <taxon>Spermatophyta</taxon>
        <taxon>Magnoliopsida</taxon>
        <taxon>eudicotyledons</taxon>
        <taxon>Gunneridae</taxon>
        <taxon>Pentapetalae</taxon>
        <taxon>asterids</taxon>
        <taxon>campanulids</taxon>
        <taxon>Asterales</taxon>
        <taxon>Asteraceae</taxon>
        <taxon>Carduoideae</taxon>
        <taxon>Cardueae</taxon>
        <taxon>Carduinae</taxon>
        <taxon>Cynara</taxon>
    </lineage>
</organism>
<dbReference type="OMA" id="DAKDEGY"/>
<feature type="compositionally biased region" description="Basic and acidic residues" evidence="1">
    <location>
        <begin position="295"/>
        <end position="311"/>
    </location>
</feature>
<dbReference type="PANTHER" id="PTHR36407">
    <property type="entry name" value="MEDIATOR-ASSOCIATED PROTEIN 2"/>
    <property type="match status" value="1"/>
</dbReference>
<feature type="compositionally biased region" description="Basic residues" evidence="1">
    <location>
        <begin position="258"/>
        <end position="268"/>
    </location>
</feature>
<sequence>MPTKAKTTEIDEHGVKNQKTIMVPKNDTHATSTSNIGNSEKGSSVIMVARLRFSCPLSFPPSPALAAAQAFRLCLPSVASSDRRSIPAGVAFFQQVPTPFIRSKIVMEDANQSGFKLPPEFQEDARAPLIELNSTDSTELWLIQWPKDQIPDFDGQQLLLDLHQHDGHLGTVEGSSGKSYDVVSLATQEPKATVFLSAAADSKVVGKITRRVSFVHYMEPGEVPKDDTKKLKQLYEMSSFATSLTNSANHFATPTKSTRSRHLSHSSGHKSSLSEEKVRSTDSRPSSRSSLDSGSRGHEPVDLVSEHSQEKKAKKAKKRKKHVA</sequence>
<dbReference type="EMBL" id="LEKV01001068">
    <property type="protein sequence ID" value="KVI09256.1"/>
    <property type="molecule type" value="Genomic_DNA"/>
</dbReference>
<keyword evidence="3" id="KW-1185">Reference proteome</keyword>
<dbReference type="InterPro" id="IPR038823">
    <property type="entry name" value="MED2_plant"/>
</dbReference>
<feature type="region of interest" description="Disordered" evidence="1">
    <location>
        <begin position="248"/>
        <end position="324"/>
    </location>
</feature>
<protein>
    <recommendedName>
        <fullName evidence="4">Mediator-associated protein 2</fullName>
    </recommendedName>
</protein>
<dbReference type="AlphaFoldDB" id="A0A124SHE1"/>
<feature type="compositionally biased region" description="Basic residues" evidence="1">
    <location>
        <begin position="312"/>
        <end position="324"/>
    </location>
</feature>
<accession>A0A124SHE1</accession>
<feature type="compositionally biased region" description="Low complexity" evidence="1">
    <location>
        <begin position="283"/>
        <end position="294"/>
    </location>
</feature>
<dbReference type="STRING" id="59895.A0A124SHE1"/>
<name>A0A124SHE1_CYNCS</name>
<dbReference type="PANTHER" id="PTHR36407:SF1">
    <property type="entry name" value="MEDIATOR-ASSOCIATED PROTEIN 2"/>
    <property type="match status" value="1"/>
</dbReference>
<comment type="caution">
    <text evidence="2">The sequence shown here is derived from an EMBL/GenBank/DDBJ whole genome shotgun (WGS) entry which is preliminary data.</text>
</comment>